<gene>
    <name evidence="3" type="ORF">SOIL9_54180</name>
</gene>
<dbReference type="SUPFAM" id="SSF48695">
    <property type="entry name" value="Multiheme cytochromes"/>
    <property type="match status" value="1"/>
</dbReference>
<sequence>MDAPDTNRGFNVRAVPLIAVTLVAIVAGVFNTAQSHQPPTAAVAIVAPTAKPYGVDKADFKEPFTYRASTSCSAAACHGGGAIGKVGSEHSTWAREAVSAGTSDPHSKAYSVLFNPVSVKMGKALGIKEPHKDARCLACHAVDSVKDPATHDQILAEGVGCGACHGPADKWIAEHTLPSWKARSNQEKWTEFGFVPTKNLVARALNCASCHVGDGGRDMNHDFIAAGHPRLAFEPARFHFQPDYRKHWTEKGDPLSFEVRMWVIGQAATLRASVNLLYERAKKADAPNEKAPWPEFSGYSCYACHQTIGDTETRGSLSATPRTPGVPGWEVWSNTTVDVAAKSCELAFPGLSSPELRDVKLPAVEELRKFMGAKRAPAPGEVAKRAKAAVVELDTWLAHLQTAEDRGPSTVGRDAPVKIAHRLAVNALSSDGKVLADHDWDSLAANYLGTAAMYHAAGGKAGTGAGWHDPLLAIDKNLRFPPIANGPVKFDRLRLDPIRDSFESLRNKTGTPEGK</sequence>
<dbReference type="InterPro" id="IPR036280">
    <property type="entry name" value="Multihaem_cyt_sf"/>
</dbReference>
<dbReference type="EMBL" id="LR593886">
    <property type="protein sequence ID" value="VTR92296.1"/>
    <property type="molecule type" value="Genomic_DNA"/>
</dbReference>
<dbReference type="Proteomes" id="UP000464178">
    <property type="component" value="Chromosome"/>
</dbReference>
<keyword evidence="1" id="KW-0472">Membrane</keyword>
<feature type="domain" description="Cytochrome c-552/4" evidence="2">
    <location>
        <begin position="104"/>
        <end position="166"/>
    </location>
</feature>
<dbReference type="KEGG" id="gms:SOIL9_54180"/>
<keyword evidence="1" id="KW-1133">Transmembrane helix</keyword>
<evidence type="ECO:0000256" key="1">
    <source>
        <dbReference type="SAM" id="Phobius"/>
    </source>
</evidence>
<keyword evidence="1" id="KW-0812">Transmembrane</keyword>
<dbReference type="AlphaFoldDB" id="A0A6P2CV90"/>
<evidence type="ECO:0000259" key="2">
    <source>
        <dbReference type="Pfam" id="PF13435"/>
    </source>
</evidence>
<name>A0A6P2CV90_9BACT</name>
<accession>A0A6P2CV90</accession>
<feature type="transmembrane region" description="Helical" evidence="1">
    <location>
        <begin position="12"/>
        <end position="30"/>
    </location>
</feature>
<organism evidence="3 4">
    <name type="scientific">Gemmata massiliana</name>
    <dbReference type="NCBI Taxonomy" id="1210884"/>
    <lineage>
        <taxon>Bacteria</taxon>
        <taxon>Pseudomonadati</taxon>
        <taxon>Planctomycetota</taxon>
        <taxon>Planctomycetia</taxon>
        <taxon>Gemmatales</taxon>
        <taxon>Gemmataceae</taxon>
        <taxon>Gemmata</taxon>
    </lineage>
</organism>
<dbReference type="RefSeq" id="WP_162667186.1">
    <property type="nucleotide sequence ID" value="NZ_LR593886.1"/>
</dbReference>
<dbReference type="Pfam" id="PF13435">
    <property type="entry name" value="Cytochrome_C554"/>
    <property type="match status" value="1"/>
</dbReference>
<dbReference type="InterPro" id="IPR023155">
    <property type="entry name" value="Cyt_c-552/4"/>
</dbReference>
<keyword evidence="4" id="KW-1185">Reference proteome</keyword>
<dbReference type="Gene3D" id="1.10.1130.10">
    <property type="entry name" value="Flavocytochrome C3, Chain A"/>
    <property type="match status" value="1"/>
</dbReference>
<evidence type="ECO:0000313" key="4">
    <source>
        <dbReference type="Proteomes" id="UP000464178"/>
    </source>
</evidence>
<protein>
    <recommendedName>
        <fullName evidence="2">Cytochrome c-552/4 domain-containing protein</fullName>
    </recommendedName>
</protein>
<reference evidence="3 4" key="1">
    <citation type="submission" date="2019-05" db="EMBL/GenBank/DDBJ databases">
        <authorList>
            <consortium name="Science for Life Laboratories"/>
        </authorList>
    </citation>
    <scope>NUCLEOTIDE SEQUENCE [LARGE SCALE GENOMIC DNA]</scope>
    <source>
        <strain evidence="3">Soil9</strain>
    </source>
</reference>
<evidence type="ECO:0000313" key="3">
    <source>
        <dbReference type="EMBL" id="VTR92296.1"/>
    </source>
</evidence>
<proteinExistence type="predicted"/>